<keyword evidence="1" id="KW-1133">Transmembrane helix</keyword>
<feature type="transmembrane region" description="Helical" evidence="1">
    <location>
        <begin position="6"/>
        <end position="26"/>
    </location>
</feature>
<dbReference type="AlphaFoldDB" id="A0A1C5HDC2"/>
<name>A0A1C5HDC2_9ACTN</name>
<proteinExistence type="predicted"/>
<keyword evidence="1" id="KW-0812">Transmembrane</keyword>
<sequence length="172" mass="19118">MEAVLGSLVGGVLAIAGGLLVALATVRHERRRWQRDAELKAAIDLLSALQSLVRRLMNLAYLEDKRGDEAAAAMADYREATIAWNSAMYAVLLVGSPASTALVPDLDREVDRLWERAMARRWTRAEFREERKSLGQLAARYLATNRTLSGHDGIALRSLWTWDESPAAVTDR</sequence>
<accession>A0A1C5HDC2</accession>
<keyword evidence="3" id="KW-1185">Reference proteome</keyword>
<protein>
    <submittedName>
        <fullName evidence="2">Uncharacterized protein</fullName>
    </submittedName>
</protein>
<gene>
    <name evidence="2" type="ORF">GA0070609_1407</name>
</gene>
<dbReference type="Proteomes" id="UP000198217">
    <property type="component" value="Chromosome I"/>
</dbReference>
<evidence type="ECO:0000313" key="3">
    <source>
        <dbReference type="Proteomes" id="UP000198217"/>
    </source>
</evidence>
<dbReference type="RefSeq" id="WP_157748071.1">
    <property type="nucleotide sequence ID" value="NZ_LT607750.1"/>
</dbReference>
<organism evidence="2 3">
    <name type="scientific">Micromonospora echinaurantiaca</name>
    <dbReference type="NCBI Taxonomy" id="47857"/>
    <lineage>
        <taxon>Bacteria</taxon>
        <taxon>Bacillati</taxon>
        <taxon>Actinomycetota</taxon>
        <taxon>Actinomycetes</taxon>
        <taxon>Micromonosporales</taxon>
        <taxon>Micromonosporaceae</taxon>
        <taxon>Micromonospora</taxon>
    </lineage>
</organism>
<evidence type="ECO:0000313" key="2">
    <source>
        <dbReference type="EMBL" id="SCG44005.1"/>
    </source>
</evidence>
<dbReference type="EMBL" id="LT607750">
    <property type="protein sequence ID" value="SCG44005.1"/>
    <property type="molecule type" value="Genomic_DNA"/>
</dbReference>
<keyword evidence="1" id="KW-0472">Membrane</keyword>
<reference evidence="2 3" key="1">
    <citation type="submission" date="2016-06" db="EMBL/GenBank/DDBJ databases">
        <authorList>
            <person name="Kjaerup R.B."/>
            <person name="Dalgaard T.S."/>
            <person name="Juul-Madsen H.R."/>
        </authorList>
    </citation>
    <scope>NUCLEOTIDE SEQUENCE [LARGE SCALE GENOMIC DNA]</scope>
    <source>
        <strain evidence="2 3">DSM 43904</strain>
    </source>
</reference>
<evidence type="ECO:0000256" key="1">
    <source>
        <dbReference type="SAM" id="Phobius"/>
    </source>
</evidence>